<dbReference type="EMBL" id="KZ506553">
    <property type="protein sequence ID" value="PKU39169.1"/>
    <property type="molecule type" value="Genomic_DNA"/>
</dbReference>
<accession>A0A2I0TZI0</accession>
<evidence type="ECO:0000256" key="1">
    <source>
        <dbReference type="SAM" id="MobiDB-lite"/>
    </source>
</evidence>
<proteinExistence type="predicted"/>
<sequence length="107" mass="11552">MQGCVALGTCKTGLAYLMKHMEEMSMRQKGMEDGGEQKGPTRAESAQAWPERKAEGARRNCSGQAVPMAGGDQLGAGYIRVLWSTRTLWVGLDCHRAELEGGHAGWG</sequence>
<keyword evidence="3" id="KW-1185">Reference proteome</keyword>
<dbReference type="Proteomes" id="UP000233556">
    <property type="component" value="Unassembled WGS sequence"/>
</dbReference>
<evidence type="ECO:0000313" key="2">
    <source>
        <dbReference type="EMBL" id="PKU39169.1"/>
    </source>
</evidence>
<evidence type="ECO:0000313" key="3">
    <source>
        <dbReference type="Proteomes" id="UP000233556"/>
    </source>
</evidence>
<feature type="region of interest" description="Disordered" evidence="1">
    <location>
        <begin position="26"/>
        <end position="66"/>
    </location>
</feature>
<feature type="compositionally biased region" description="Basic and acidic residues" evidence="1">
    <location>
        <begin position="26"/>
        <end position="41"/>
    </location>
</feature>
<dbReference type="AlphaFoldDB" id="A0A2I0TZI0"/>
<gene>
    <name evidence="2" type="ORF">llap_10527</name>
</gene>
<protein>
    <submittedName>
        <fullName evidence="2">Uncharacterized protein</fullName>
    </submittedName>
</protein>
<name>A0A2I0TZI0_LIMLA</name>
<organism evidence="2 3">
    <name type="scientific">Limosa lapponica baueri</name>
    <dbReference type="NCBI Taxonomy" id="1758121"/>
    <lineage>
        <taxon>Eukaryota</taxon>
        <taxon>Metazoa</taxon>
        <taxon>Chordata</taxon>
        <taxon>Craniata</taxon>
        <taxon>Vertebrata</taxon>
        <taxon>Euteleostomi</taxon>
        <taxon>Archelosauria</taxon>
        <taxon>Archosauria</taxon>
        <taxon>Dinosauria</taxon>
        <taxon>Saurischia</taxon>
        <taxon>Theropoda</taxon>
        <taxon>Coelurosauria</taxon>
        <taxon>Aves</taxon>
        <taxon>Neognathae</taxon>
        <taxon>Neoaves</taxon>
        <taxon>Charadriiformes</taxon>
        <taxon>Scolopacidae</taxon>
        <taxon>Limosa</taxon>
    </lineage>
</organism>
<reference evidence="3" key="1">
    <citation type="submission" date="2017-11" db="EMBL/GenBank/DDBJ databases">
        <authorList>
            <person name="Lima N.C."/>
            <person name="Parody-Merino A.M."/>
            <person name="Battley P.F."/>
            <person name="Fidler A.E."/>
            <person name="Prosdocimi F."/>
        </authorList>
    </citation>
    <scope>NUCLEOTIDE SEQUENCE [LARGE SCALE GENOMIC DNA]</scope>
</reference>
<reference evidence="3" key="2">
    <citation type="submission" date="2017-12" db="EMBL/GenBank/DDBJ databases">
        <title>Genome sequence of the Bar-tailed Godwit (Limosa lapponica baueri).</title>
        <authorList>
            <person name="Lima N.C.B."/>
            <person name="Parody-Merino A.M."/>
            <person name="Battley P.F."/>
            <person name="Fidler A.E."/>
            <person name="Prosdocimi F."/>
        </authorList>
    </citation>
    <scope>NUCLEOTIDE SEQUENCE [LARGE SCALE GENOMIC DNA]</scope>
</reference>